<accession>A0A9X3TY86</accession>
<gene>
    <name evidence="3" type="ORF">NYP16_09330</name>
</gene>
<evidence type="ECO:0000313" key="3">
    <source>
        <dbReference type="EMBL" id="MDA5194150.1"/>
    </source>
</evidence>
<feature type="transmembrane region" description="Helical" evidence="1">
    <location>
        <begin position="271"/>
        <end position="288"/>
    </location>
</feature>
<dbReference type="Proteomes" id="UP001141619">
    <property type="component" value="Unassembled WGS sequence"/>
</dbReference>
<reference evidence="3" key="2">
    <citation type="journal article" date="2023" name="Syst. Appl. Microbiol.">
        <title>Govania unica gen. nov., sp. nov., a rare biosphere bacterium that represents a novel family in the class Alphaproteobacteria.</title>
        <authorList>
            <person name="Vandamme P."/>
            <person name="Peeters C."/>
            <person name="Hettiarachchi A."/>
            <person name="Cnockaert M."/>
            <person name="Carlier A."/>
        </authorList>
    </citation>
    <scope>NUCLEOTIDE SEQUENCE</scope>
    <source>
        <strain evidence="3">LMG 31809</strain>
    </source>
</reference>
<name>A0A9X3TY86_9PROT</name>
<protein>
    <submittedName>
        <fullName evidence="3">DMT family transporter</fullName>
    </submittedName>
</protein>
<feature type="domain" description="EamA" evidence="2">
    <location>
        <begin position="10"/>
        <end position="140"/>
    </location>
</feature>
<feature type="domain" description="EamA" evidence="2">
    <location>
        <begin position="154"/>
        <end position="287"/>
    </location>
</feature>
<evidence type="ECO:0000256" key="1">
    <source>
        <dbReference type="SAM" id="Phobius"/>
    </source>
</evidence>
<feature type="transmembrane region" description="Helical" evidence="1">
    <location>
        <begin position="152"/>
        <end position="173"/>
    </location>
</feature>
<proteinExistence type="predicted"/>
<dbReference type="RefSeq" id="WP_274943854.1">
    <property type="nucleotide sequence ID" value="NZ_JANWOI010000003.1"/>
</dbReference>
<dbReference type="InterPro" id="IPR037185">
    <property type="entry name" value="EmrE-like"/>
</dbReference>
<keyword evidence="1" id="KW-0812">Transmembrane</keyword>
<dbReference type="SUPFAM" id="SSF103481">
    <property type="entry name" value="Multidrug resistance efflux transporter EmrE"/>
    <property type="match status" value="2"/>
</dbReference>
<dbReference type="GO" id="GO:0016020">
    <property type="term" value="C:membrane"/>
    <property type="evidence" value="ECO:0007669"/>
    <property type="project" value="InterPro"/>
</dbReference>
<dbReference type="PANTHER" id="PTHR22911:SF76">
    <property type="entry name" value="EAMA DOMAIN-CONTAINING PROTEIN"/>
    <property type="match status" value="1"/>
</dbReference>
<feature type="transmembrane region" description="Helical" evidence="1">
    <location>
        <begin position="215"/>
        <end position="235"/>
    </location>
</feature>
<keyword evidence="1" id="KW-1133">Transmembrane helix</keyword>
<feature type="transmembrane region" description="Helical" evidence="1">
    <location>
        <begin position="99"/>
        <end position="118"/>
    </location>
</feature>
<dbReference type="Pfam" id="PF00892">
    <property type="entry name" value="EamA"/>
    <property type="match status" value="2"/>
</dbReference>
<dbReference type="AlphaFoldDB" id="A0A9X3TY86"/>
<feature type="transmembrane region" description="Helical" evidence="1">
    <location>
        <begin position="69"/>
        <end position="87"/>
    </location>
</feature>
<reference evidence="3" key="1">
    <citation type="submission" date="2022-08" db="EMBL/GenBank/DDBJ databases">
        <authorList>
            <person name="Vandamme P."/>
            <person name="Hettiarachchi A."/>
            <person name="Peeters C."/>
            <person name="Cnockaert M."/>
            <person name="Carlier A."/>
        </authorList>
    </citation>
    <scope>NUCLEOTIDE SEQUENCE</scope>
    <source>
        <strain evidence="3">LMG 31809</strain>
    </source>
</reference>
<keyword evidence="4" id="KW-1185">Reference proteome</keyword>
<dbReference type="PANTHER" id="PTHR22911">
    <property type="entry name" value="ACYL-MALONYL CONDENSING ENZYME-RELATED"/>
    <property type="match status" value="1"/>
</dbReference>
<evidence type="ECO:0000259" key="2">
    <source>
        <dbReference type="Pfam" id="PF00892"/>
    </source>
</evidence>
<evidence type="ECO:0000313" key="4">
    <source>
        <dbReference type="Proteomes" id="UP001141619"/>
    </source>
</evidence>
<feature type="transmembrane region" description="Helical" evidence="1">
    <location>
        <begin position="185"/>
        <end position="203"/>
    </location>
</feature>
<dbReference type="InterPro" id="IPR000620">
    <property type="entry name" value="EamA_dom"/>
</dbReference>
<feature type="transmembrane region" description="Helical" evidence="1">
    <location>
        <begin position="38"/>
        <end position="57"/>
    </location>
</feature>
<sequence>MHRPVTGLSLISLVIGALIVGTAPIFVRYADVGPAATAFWRLAGAGIAIFLVLLITGRRAAPSPGLRGSLVPIVAGAFFFALDMWVWNASIHMIPVARATLFACLAPIYVALYTVLVLKQKMRPMVAAGCLLALTGAAFLAGPAAFGHGEGAMTGNMLAIIGGIGYAGYVIGVASARTRLGTLEVMYATSLIAALCVVPPMLIEGTILPHTTAGWVSAIGLALFCHAIGQGLIAYALANLPVLVCSLGLLLQPVSAAILGWIIFGEIMSDIELFGATLVISALVLVNLPSRKSVSPA</sequence>
<organism evidence="3 4">
    <name type="scientific">Govanella unica</name>
    <dbReference type="NCBI Taxonomy" id="2975056"/>
    <lineage>
        <taxon>Bacteria</taxon>
        <taxon>Pseudomonadati</taxon>
        <taxon>Pseudomonadota</taxon>
        <taxon>Alphaproteobacteria</taxon>
        <taxon>Emcibacterales</taxon>
        <taxon>Govanellaceae</taxon>
        <taxon>Govanella</taxon>
    </lineage>
</organism>
<feature type="transmembrane region" description="Helical" evidence="1">
    <location>
        <begin position="125"/>
        <end position="146"/>
    </location>
</feature>
<keyword evidence="1" id="KW-0472">Membrane</keyword>
<dbReference type="EMBL" id="JANWOI010000003">
    <property type="protein sequence ID" value="MDA5194150.1"/>
    <property type="molecule type" value="Genomic_DNA"/>
</dbReference>
<feature type="transmembrane region" description="Helical" evidence="1">
    <location>
        <begin position="242"/>
        <end position="265"/>
    </location>
</feature>
<feature type="transmembrane region" description="Helical" evidence="1">
    <location>
        <begin position="7"/>
        <end position="26"/>
    </location>
</feature>
<comment type="caution">
    <text evidence="3">The sequence shown here is derived from an EMBL/GenBank/DDBJ whole genome shotgun (WGS) entry which is preliminary data.</text>
</comment>